<organism evidence="2 3">
    <name type="scientific">Planctomicrobium piriforme</name>
    <dbReference type="NCBI Taxonomy" id="1576369"/>
    <lineage>
        <taxon>Bacteria</taxon>
        <taxon>Pseudomonadati</taxon>
        <taxon>Planctomycetota</taxon>
        <taxon>Planctomycetia</taxon>
        <taxon>Planctomycetales</taxon>
        <taxon>Planctomycetaceae</taxon>
        <taxon>Planctomicrobium</taxon>
    </lineage>
</organism>
<feature type="transmembrane region" description="Helical" evidence="1">
    <location>
        <begin position="21"/>
        <end position="45"/>
    </location>
</feature>
<sequence>MKTPHPSFPERLAQLQRRLRWVHCGIATCWALFAITAIVVVLAAVDFAWELPRQTRVVLLAIGVGAMLCWCLLQFMRIFRRWGTLATTAEVEAKFPELGQRIRTAAQYEAGQSSSAGSAPALVQALVEETRKQAEPLDFNQVVPYRPLWTSFAVLSLTLLAVLCSSAANWEWGTALSRTLGARNEYSALVVKPGNADVDQGRSLPIEFQIQGRPRKSLQLSWRLASSEDNAWTTDVIDDQSGEHPAPREWSYQYQLQQVREPVEYRITAGPEISPIYRVGVRYPLKIKQVKTSLQSPAYTGGAEHQVADGNVSGLAGSAATFVIELDREPVSADVQLSRVGDLEPDEERTRMAPVEIQGNVLTWKLPLQQDLTWMLAARSAEGMSLPEKRFRVRIRTDRAPEVSFQDPQADAEVHTLAEVLLRMRASDDFGLTKSGIVFQINNLEEHTLLEEDFAAAAAAAAELENGKRLAPQTRAQLERILPLEYFGLTQKDAVTYYAFAEDNFPNGPHRTQTDLRFIDIRPFRIEYLDRTGQAPGGGNGGAGGRGPTALDELIRRERYILNRTMKLGVRNSSWGESEYNTVDELVKEQAQLAALTRELADFTLQFATVEEVDTLYLAETSMLAAIDSLSVGNLESATIQEKDAQQYLVEGRNQLRSLLQRNRTVRRSFASFSSQMLARMFRNQQNDEFAQSLVSRLRGLAREEASLSQLARSMSDAIGDAGGQPAPTEAQQKSIVELENRQYEATSTAQEILKRLEQIDDLTELVKARMREATERADSASAALGSSEFKTASAEALAASNRFDELARHVAALVGEEFSQRIASTGLLVSDLAQSERELLQRLRKNPSESSPQGEQPADLSMQVQRLQAQAETVSDLVKDLTNLKDPNAGDGPDQVAELAEQQKIPETLRRIREASEKLGEGLPNVNSEMISELEDTRERNELTAVALDQLYRRLVMPRLTLLRELETRASEVQRRMERLEDAADIGEWTRDLAQLIQQLSAEQAAGTAREELTQLIEQDQMPAESEWAAAASGGFVTAPPVLSEKVRRVTNEVRRQILELILADFHQSHDEPVPAEYAQMVNTYFQVLATDQ</sequence>
<evidence type="ECO:0000313" key="3">
    <source>
        <dbReference type="Proteomes" id="UP000199518"/>
    </source>
</evidence>
<keyword evidence="1" id="KW-0472">Membrane</keyword>
<feature type="transmembrane region" description="Helical" evidence="1">
    <location>
        <begin position="148"/>
        <end position="170"/>
    </location>
</feature>
<name>A0A1I3CIY7_9PLAN</name>
<dbReference type="OrthoDB" id="220911at2"/>
<dbReference type="AlphaFoldDB" id="A0A1I3CIY7"/>
<protein>
    <submittedName>
        <fullName evidence="2">Uncharacterized protein</fullName>
    </submittedName>
</protein>
<gene>
    <name evidence="2" type="ORF">SAMN05421753_102289</name>
</gene>
<dbReference type="STRING" id="1576369.SAMN05421753_102289"/>
<dbReference type="EMBL" id="FOQD01000002">
    <property type="protein sequence ID" value="SFH74071.1"/>
    <property type="molecule type" value="Genomic_DNA"/>
</dbReference>
<dbReference type="RefSeq" id="WP_092047973.1">
    <property type="nucleotide sequence ID" value="NZ_FOQD01000002.1"/>
</dbReference>
<keyword evidence="1" id="KW-0812">Transmembrane</keyword>
<accession>A0A1I3CIY7</accession>
<reference evidence="3" key="1">
    <citation type="submission" date="2016-10" db="EMBL/GenBank/DDBJ databases">
        <authorList>
            <person name="Varghese N."/>
            <person name="Submissions S."/>
        </authorList>
    </citation>
    <scope>NUCLEOTIDE SEQUENCE [LARGE SCALE GENOMIC DNA]</scope>
    <source>
        <strain evidence="3">DSM 26348</strain>
    </source>
</reference>
<keyword evidence="3" id="KW-1185">Reference proteome</keyword>
<feature type="transmembrane region" description="Helical" evidence="1">
    <location>
        <begin position="57"/>
        <end position="75"/>
    </location>
</feature>
<evidence type="ECO:0000313" key="2">
    <source>
        <dbReference type="EMBL" id="SFH74071.1"/>
    </source>
</evidence>
<dbReference type="Proteomes" id="UP000199518">
    <property type="component" value="Unassembled WGS sequence"/>
</dbReference>
<keyword evidence="1" id="KW-1133">Transmembrane helix</keyword>
<proteinExistence type="predicted"/>
<evidence type="ECO:0000256" key="1">
    <source>
        <dbReference type="SAM" id="Phobius"/>
    </source>
</evidence>